<dbReference type="GO" id="GO:0008270">
    <property type="term" value="F:zinc ion binding"/>
    <property type="evidence" value="ECO:0007669"/>
    <property type="project" value="UniProtKB-KW"/>
</dbReference>
<evidence type="ECO:0000256" key="3">
    <source>
        <dbReference type="ARBA" id="ARBA00022771"/>
    </source>
</evidence>
<organism evidence="7 8">
    <name type="scientific">Ilex paraguariensis</name>
    <name type="common">yerba mate</name>
    <dbReference type="NCBI Taxonomy" id="185542"/>
    <lineage>
        <taxon>Eukaryota</taxon>
        <taxon>Viridiplantae</taxon>
        <taxon>Streptophyta</taxon>
        <taxon>Embryophyta</taxon>
        <taxon>Tracheophyta</taxon>
        <taxon>Spermatophyta</taxon>
        <taxon>Magnoliopsida</taxon>
        <taxon>eudicotyledons</taxon>
        <taxon>Gunneridae</taxon>
        <taxon>Pentapetalae</taxon>
        <taxon>asterids</taxon>
        <taxon>campanulids</taxon>
        <taxon>Aquifoliales</taxon>
        <taxon>Aquifoliaceae</taxon>
        <taxon>Ilex</taxon>
    </lineage>
</organism>
<evidence type="ECO:0000256" key="4">
    <source>
        <dbReference type="ARBA" id="ARBA00022833"/>
    </source>
</evidence>
<evidence type="ECO:0000313" key="8">
    <source>
        <dbReference type="Proteomes" id="UP001642360"/>
    </source>
</evidence>
<feature type="compositionally biased region" description="Pro residues" evidence="5">
    <location>
        <begin position="183"/>
        <end position="211"/>
    </location>
</feature>
<protein>
    <recommendedName>
        <fullName evidence="6">Phorbol-ester/DAG-type domain-containing protein</fullName>
    </recommendedName>
</protein>
<comment type="caution">
    <text evidence="7">The sequence shown here is derived from an EMBL/GenBank/DDBJ whole genome shotgun (WGS) entry which is preliminary data.</text>
</comment>
<evidence type="ECO:0000256" key="1">
    <source>
        <dbReference type="ARBA" id="ARBA00022723"/>
    </source>
</evidence>
<dbReference type="PANTHER" id="PTHR47841">
    <property type="entry name" value="DIACYLGLYCEROL KINASE THETA-LIKE-RELATED"/>
    <property type="match status" value="1"/>
</dbReference>
<name>A0ABC8UWA6_9AQUA</name>
<evidence type="ECO:0000256" key="5">
    <source>
        <dbReference type="SAM" id="MobiDB-lite"/>
    </source>
</evidence>
<sequence>MVPLPKNAIEHFTHPGHRLEQLKANTKYHCDGCKTHGSGTRYRCNGCDFDLHEYCGTCPRSLSSFMHSHPLGLVVRKAQATRRNERVCNVCGDHVEGLFYRCKDCEFDVHPLCTQLPQSLCHALHPAHPLTLQSTSSSSGWCAICRGSCCSWRYRCGACGFDIHLECVLVPCDPPTQRSVPPFGQPPPPAPPPQSPIPPFSQPPPPGPPPHYGVYGHGMPSGYQQTQAVGATTNGTAGKMMYSLVGKLAIGVFSNAIFGMSNMDFSSFM</sequence>
<dbReference type="PROSITE" id="PS50081">
    <property type="entry name" value="ZF_DAG_PE_2"/>
    <property type="match status" value="1"/>
</dbReference>
<dbReference type="Gene3D" id="3.30.60.20">
    <property type="match status" value="1"/>
</dbReference>
<evidence type="ECO:0000259" key="6">
    <source>
        <dbReference type="PROSITE" id="PS50081"/>
    </source>
</evidence>
<keyword evidence="4" id="KW-0862">Zinc</keyword>
<dbReference type="InterPro" id="IPR004146">
    <property type="entry name" value="DC1"/>
</dbReference>
<reference evidence="7 8" key="1">
    <citation type="submission" date="2024-02" db="EMBL/GenBank/DDBJ databases">
        <authorList>
            <person name="Vignale AGUSTIN F."/>
            <person name="Sosa J E."/>
            <person name="Modenutti C."/>
        </authorList>
    </citation>
    <scope>NUCLEOTIDE SEQUENCE [LARGE SCALE GENOMIC DNA]</scope>
</reference>
<dbReference type="InterPro" id="IPR002219">
    <property type="entry name" value="PKC_DAG/PE"/>
</dbReference>
<dbReference type="EMBL" id="CAUOFW020009279">
    <property type="protein sequence ID" value="CAK9185372.1"/>
    <property type="molecule type" value="Genomic_DNA"/>
</dbReference>
<dbReference type="SUPFAM" id="SSF57889">
    <property type="entry name" value="Cysteine-rich domain"/>
    <property type="match status" value="1"/>
</dbReference>
<evidence type="ECO:0000313" key="7">
    <source>
        <dbReference type="EMBL" id="CAK9185372.1"/>
    </source>
</evidence>
<keyword evidence="8" id="KW-1185">Reference proteome</keyword>
<keyword evidence="1" id="KW-0479">Metal-binding</keyword>
<accession>A0ABC8UWA6</accession>
<feature type="domain" description="Phorbol-ester/DAG-type" evidence="6">
    <location>
        <begin position="68"/>
        <end position="121"/>
    </location>
</feature>
<dbReference type="Gene3D" id="3.30.60.90">
    <property type="match status" value="1"/>
</dbReference>
<evidence type="ECO:0000256" key="2">
    <source>
        <dbReference type="ARBA" id="ARBA00022737"/>
    </source>
</evidence>
<dbReference type="InterPro" id="IPR046349">
    <property type="entry name" value="C1-like_sf"/>
</dbReference>
<keyword evidence="2" id="KW-0677">Repeat</keyword>
<keyword evidence="3" id="KW-0863">Zinc-finger</keyword>
<dbReference type="Proteomes" id="UP001642360">
    <property type="component" value="Unassembled WGS sequence"/>
</dbReference>
<gene>
    <name evidence="7" type="ORF">ILEXP_LOCUS55765</name>
</gene>
<dbReference type="Pfam" id="PF03107">
    <property type="entry name" value="C1_2"/>
    <property type="match status" value="3"/>
</dbReference>
<dbReference type="InterPro" id="IPR043145">
    <property type="entry name" value="Znf_ZZ_sf"/>
</dbReference>
<dbReference type="PANTHER" id="PTHR47841:SF7">
    <property type="entry name" value="CYSTEINE_HISTIDINE-RICH C1 DOMAIN PROTEIN"/>
    <property type="match status" value="1"/>
</dbReference>
<feature type="region of interest" description="Disordered" evidence="5">
    <location>
        <begin position="179"/>
        <end position="216"/>
    </location>
</feature>
<proteinExistence type="predicted"/>
<dbReference type="AlphaFoldDB" id="A0ABC8UWA6"/>